<feature type="domain" description="CSD" evidence="3">
    <location>
        <begin position="4"/>
        <end position="69"/>
    </location>
</feature>
<dbReference type="SUPFAM" id="SSF50249">
    <property type="entry name" value="Nucleic acid-binding proteins"/>
    <property type="match status" value="1"/>
</dbReference>
<gene>
    <name evidence="4" type="ORF">KOR42_42230</name>
</gene>
<dbReference type="Proteomes" id="UP000317243">
    <property type="component" value="Unassembled WGS sequence"/>
</dbReference>
<dbReference type="SMART" id="SM00357">
    <property type="entry name" value="CSP"/>
    <property type="match status" value="1"/>
</dbReference>
<evidence type="ECO:0000256" key="2">
    <source>
        <dbReference type="SAM" id="Phobius"/>
    </source>
</evidence>
<evidence type="ECO:0000256" key="1">
    <source>
        <dbReference type="ARBA" id="ARBA00022553"/>
    </source>
</evidence>
<dbReference type="AlphaFoldDB" id="A0A5C5W804"/>
<dbReference type="GO" id="GO:0003677">
    <property type="term" value="F:DNA binding"/>
    <property type="evidence" value="ECO:0007669"/>
    <property type="project" value="UniProtKB-KW"/>
</dbReference>
<organism evidence="4 5">
    <name type="scientific">Thalassoglobus neptunius</name>
    <dbReference type="NCBI Taxonomy" id="1938619"/>
    <lineage>
        <taxon>Bacteria</taxon>
        <taxon>Pseudomonadati</taxon>
        <taxon>Planctomycetota</taxon>
        <taxon>Planctomycetia</taxon>
        <taxon>Planctomycetales</taxon>
        <taxon>Planctomycetaceae</taxon>
        <taxon>Thalassoglobus</taxon>
    </lineage>
</organism>
<name>A0A5C5W804_9PLAN</name>
<dbReference type="PANTHER" id="PTHR12962">
    <property type="entry name" value="CALCIUM-REGULATED HEAT STABLE PROTEIN CRHSP-24-RELATED"/>
    <property type="match status" value="1"/>
</dbReference>
<dbReference type="Pfam" id="PF00313">
    <property type="entry name" value="CSD"/>
    <property type="match status" value="1"/>
</dbReference>
<keyword evidence="5" id="KW-1185">Reference proteome</keyword>
<keyword evidence="4" id="KW-0238">DNA-binding</keyword>
<dbReference type="Gene3D" id="2.40.50.140">
    <property type="entry name" value="Nucleic acid-binding proteins"/>
    <property type="match status" value="1"/>
</dbReference>
<dbReference type="GO" id="GO:0005829">
    <property type="term" value="C:cytosol"/>
    <property type="evidence" value="ECO:0007669"/>
    <property type="project" value="UniProtKB-ARBA"/>
</dbReference>
<feature type="transmembrane region" description="Helical" evidence="2">
    <location>
        <begin position="171"/>
        <end position="194"/>
    </location>
</feature>
<dbReference type="GO" id="GO:0003730">
    <property type="term" value="F:mRNA 3'-UTR binding"/>
    <property type="evidence" value="ECO:0007669"/>
    <property type="project" value="TreeGrafter"/>
</dbReference>
<dbReference type="EMBL" id="SIHI01000025">
    <property type="protein sequence ID" value="TWT47026.1"/>
    <property type="molecule type" value="Genomic_DNA"/>
</dbReference>
<dbReference type="PROSITE" id="PS51857">
    <property type="entry name" value="CSD_2"/>
    <property type="match status" value="1"/>
</dbReference>
<evidence type="ECO:0000313" key="4">
    <source>
        <dbReference type="EMBL" id="TWT47026.1"/>
    </source>
</evidence>
<accession>A0A5C5W804</accession>
<dbReference type="InterPro" id="IPR010718">
    <property type="entry name" value="DUF1294"/>
</dbReference>
<dbReference type="InterPro" id="IPR011129">
    <property type="entry name" value="CSD"/>
</dbReference>
<feature type="transmembrane region" description="Helical" evidence="2">
    <location>
        <begin position="106"/>
        <end position="127"/>
    </location>
</feature>
<keyword evidence="2" id="KW-0812">Transmembrane</keyword>
<keyword evidence="2" id="KW-0472">Membrane</keyword>
<dbReference type="PANTHER" id="PTHR12962:SF1">
    <property type="entry name" value="COLD SHOCK DOMAIN-CONTAINING PROTEIN CG9705"/>
    <property type="match status" value="1"/>
</dbReference>
<comment type="caution">
    <text evidence="4">The sequence shown here is derived from an EMBL/GenBank/DDBJ whole genome shotgun (WGS) entry which is preliminary data.</text>
</comment>
<dbReference type="InterPro" id="IPR002059">
    <property type="entry name" value="CSP_DNA-bd"/>
</dbReference>
<keyword evidence="2" id="KW-1133">Transmembrane helix</keyword>
<sequence>MELPAKGYVTDWNDERGFGFVVSDDEEDRFFAHITNFGEGSPRPQDGDRVEFSVESDEEQRLRAVQIRLLRNPLQWTRAESTNLLISIGAIPGIGVYGMVTGVPFLINALILSFDVILSLMTYVIYADDKKRARTGRWRWEERQLHLLSLLGGWPGALVAQRKLRHKNRKVSFQITMLARILLNLTATITVYTFSS</sequence>
<dbReference type="Pfam" id="PF06961">
    <property type="entry name" value="DUF1294"/>
    <property type="match status" value="1"/>
</dbReference>
<evidence type="ECO:0000259" key="3">
    <source>
        <dbReference type="PROSITE" id="PS51857"/>
    </source>
</evidence>
<keyword evidence="1" id="KW-0597">Phosphoprotein</keyword>
<evidence type="ECO:0000313" key="5">
    <source>
        <dbReference type="Proteomes" id="UP000317243"/>
    </source>
</evidence>
<protein>
    <submittedName>
        <fullName evidence="4">Cold-shock DNA-binding domain protein</fullName>
    </submittedName>
</protein>
<reference evidence="4 5" key="1">
    <citation type="submission" date="2019-02" db="EMBL/GenBank/DDBJ databases">
        <title>Deep-cultivation of Planctomycetes and their phenomic and genomic characterization uncovers novel biology.</title>
        <authorList>
            <person name="Wiegand S."/>
            <person name="Jogler M."/>
            <person name="Boedeker C."/>
            <person name="Pinto D."/>
            <person name="Vollmers J."/>
            <person name="Rivas-Marin E."/>
            <person name="Kohn T."/>
            <person name="Peeters S.H."/>
            <person name="Heuer A."/>
            <person name="Rast P."/>
            <person name="Oberbeckmann S."/>
            <person name="Bunk B."/>
            <person name="Jeske O."/>
            <person name="Meyerdierks A."/>
            <person name="Storesund J.E."/>
            <person name="Kallscheuer N."/>
            <person name="Luecker S."/>
            <person name="Lage O.M."/>
            <person name="Pohl T."/>
            <person name="Merkel B.J."/>
            <person name="Hornburger P."/>
            <person name="Mueller R.-W."/>
            <person name="Bruemmer F."/>
            <person name="Labrenz M."/>
            <person name="Spormann A.M."/>
            <person name="Op Den Camp H."/>
            <person name="Overmann J."/>
            <person name="Amann R."/>
            <person name="Jetten M.S.M."/>
            <person name="Mascher T."/>
            <person name="Medema M.H."/>
            <person name="Devos D.P."/>
            <person name="Kaster A.-K."/>
            <person name="Ovreas L."/>
            <person name="Rohde M."/>
            <person name="Galperin M.Y."/>
            <person name="Jogler C."/>
        </authorList>
    </citation>
    <scope>NUCLEOTIDE SEQUENCE [LARGE SCALE GENOMIC DNA]</scope>
    <source>
        <strain evidence="4 5">KOR42</strain>
    </source>
</reference>
<proteinExistence type="predicted"/>
<dbReference type="GO" id="GO:0043488">
    <property type="term" value="P:regulation of mRNA stability"/>
    <property type="evidence" value="ECO:0007669"/>
    <property type="project" value="TreeGrafter"/>
</dbReference>
<dbReference type="OrthoDB" id="1698854at2"/>
<dbReference type="InterPro" id="IPR052069">
    <property type="entry name" value="Ca-reg_mRNA-binding_domain"/>
</dbReference>
<dbReference type="InterPro" id="IPR012340">
    <property type="entry name" value="NA-bd_OB-fold"/>
</dbReference>
<feature type="transmembrane region" description="Helical" evidence="2">
    <location>
        <begin position="81"/>
        <end position="100"/>
    </location>
</feature>
<dbReference type="RefSeq" id="WP_146511604.1">
    <property type="nucleotide sequence ID" value="NZ_SIHI01000025.1"/>
</dbReference>